<reference evidence="6 7" key="1">
    <citation type="submission" date="2021-06" db="EMBL/GenBank/DDBJ databases">
        <title>Actinomycetes sequencing.</title>
        <authorList>
            <person name="Shan Q."/>
        </authorList>
    </citation>
    <scope>NUCLEOTIDE SEQUENCE [LARGE SCALE GENOMIC DNA]</scope>
    <source>
        <strain evidence="6 7">NEAU-G5</strain>
    </source>
</reference>
<sequence length="151" mass="15839">MRATVMHGAGDVRVEHRPDPTIKAPIDAVVRVVRAAICGSDLWPYQSMPATEQGRPMGHEFLGVVEDLGSEVSGLKRGDLVVAPFMATAPARPPSAPTLRGYIVSKAITLPRSNNSSAPRRSPVLSAADPGRPAQSPCSSGFDTSPETTPG</sequence>
<organism evidence="6 7">
    <name type="scientific">Nocardia albiluteola</name>
    <dbReference type="NCBI Taxonomy" id="2842303"/>
    <lineage>
        <taxon>Bacteria</taxon>
        <taxon>Bacillati</taxon>
        <taxon>Actinomycetota</taxon>
        <taxon>Actinomycetes</taxon>
        <taxon>Mycobacteriales</taxon>
        <taxon>Nocardiaceae</taxon>
        <taxon>Nocardia</taxon>
    </lineage>
</organism>
<dbReference type="SUPFAM" id="SSF50129">
    <property type="entry name" value="GroES-like"/>
    <property type="match status" value="1"/>
</dbReference>
<keyword evidence="7" id="KW-1185">Reference proteome</keyword>
<accession>A0ABS6B1V0</accession>
<evidence type="ECO:0000256" key="4">
    <source>
        <dbReference type="SAM" id="MobiDB-lite"/>
    </source>
</evidence>
<dbReference type="Gene3D" id="3.90.180.10">
    <property type="entry name" value="Medium-chain alcohol dehydrogenases, catalytic domain"/>
    <property type="match status" value="1"/>
</dbReference>
<name>A0ABS6B1V0_9NOCA</name>
<evidence type="ECO:0000256" key="1">
    <source>
        <dbReference type="ARBA" id="ARBA00001947"/>
    </source>
</evidence>
<keyword evidence="2" id="KW-0479">Metal-binding</keyword>
<evidence type="ECO:0000313" key="6">
    <source>
        <dbReference type="EMBL" id="MBU3064272.1"/>
    </source>
</evidence>
<dbReference type="PANTHER" id="PTHR42813:SF2">
    <property type="entry name" value="DEHYDROGENASE, ZINC-CONTAINING, PUTATIVE (AFU_ORTHOLOGUE AFUA_2G02810)-RELATED"/>
    <property type="match status" value="1"/>
</dbReference>
<comment type="caution">
    <text evidence="6">The sequence shown here is derived from an EMBL/GenBank/DDBJ whole genome shotgun (WGS) entry which is preliminary data.</text>
</comment>
<dbReference type="EMBL" id="JAHKNI010000007">
    <property type="protein sequence ID" value="MBU3064272.1"/>
    <property type="molecule type" value="Genomic_DNA"/>
</dbReference>
<dbReference type="PANTHER" id="PTHR42813">
    <property type="entry name" value="ZINC-TYPE ALCOHOL DEHYDROGENASE-LIKE"/>
    <property type="match status" value="1"/>
</dbReference>
<dbReference type="InterPro" id="IPR013154">
    <property type="entry name" value="ADH-like_N"/>
</dbReference>
<keyword evidence="3" id="KW-0862">Zinc</keyword>
<comment type="cofactor">
    <cofactor evidence="1">
        <name>Zn(2+)</name>
        <dbReference type="ChEBI" id="CHEBI:29105"/>
    </cofactor>
</comment>
<gene>
    <name evidence="6" type="ORF">KO481_22405</name>
</gene>
<dbReference type="Pfam" id="PF08240">
    <property type="entry name" value="ADH_N"/>
    <property type="match status" value="1"/>
</dbReference>
<evidence type="ECO:0000256" key="2">
    <source>
        <dbReference type="ARBA" id="ARBA00022723"/>
    </source>
</evidence>
<feature type="compositionally biased region" description="Polar residues" evidence="4">
    <location>
        <begin position="136"/>
        <end position="151"/>
    </location>
</feature>
<feature type="region of interest" description="Disordered" evidence="4">
    <location>
        <begin position="110"/>
        <end position="151"/>
    </location>
</feature>
<feature type="compositionally biased region" description="Low complexity" evidence="4">
    <location>
        <begin position="111"/>
        <end position="123"/>
    </location>
</feature>
<evidence type="ECO:0000256" key="3">
    <source>
        <dbReference type="ARBA" id="ARBA00022833"/>
    </source>
</evidence>
<proteinExistence type="predicted"/>
<dbReference type="InterPro" id="IPR011032">
    <property type="entry name" value="GroES-like_sf"/>
</dbReference>
<evidence type="ECO:0000259" key="5">
    <source>
        <dbReference type="Pfam" id="PF08240"/>
    </source>
</evidence>
<dbReference type="Proteomes" id="UP000733379">
    <property type="component" value="Unassembled WGS sequence"/>
</dbReference>
<evidence type="ECO:0000313" key="7">
    <source>
        <dbReference type="Proteomes" id="UP000733379"/>
    </source>
</evidence>
<protein>
    <submittedName>
        <fullName evidence="6">Alcohol dehydrogenase catalytic domain-containing protein</fullName>
    </submittedName>
</protein>
<feature type="domain" description="Alcohol dehydrogenase-like N-terminal" evidence="5">
    <location>
        <begin position="27"/>
        <end position="86"/>
    </location>
</feature>
<dbReference type="RefSeq" id="WP_215919351.1">
    <property type="nucleotide sequence ID" value="NZ_JAHKNI010000007.1"/>
</dbReference>